<dbReference type="Proteomes" id="UP000593579">
    <property type="component" value="Unassembled WGS sequence"/>
</dbReference>
<proteinExistence type="predicted"/>
<dbReference type="EMBL" id="JABEZY010000013">
    <property type="protein sequence ID" value="MBA0751933.1"/>
    <property type="molecule type" value="Genomic_DNA"/>
</dbReference>
<accession>A0A7J9CTY8</accession>
<comment type="caution">
    <text evidence="1">The sequence shown here is derived from an EMBL/GenBank/DDBJ whole genome shotgun (WGS) entry which is preliminary data.</text>
</comment>
<evidence type="ECO:0000313" key="1">
    <source>
        <dbReference type="EMBL" id="MBA0751933.1"/>
    </source>
</evidence>
<reference evidence="1 2" key="1">
    <citation type="journal article" date="2019" name="Genome Biol. Evol.">
        <title>Insights into the evolution of the New World diploid cottons (Gossypium, subgenus Houzingenia) based on genome sequencing.</title>
        <authorList>
            <person name="Grover C.E."/>
            <person name="Arick M.A. 2nd"/>
            <person name="Thrash A."/>
            <person name="Conover J.L."/>
            <person name="Sanders W.S."/>
            <person name="Peterson D.G."/>
            <person name="Frelichowski J.E."/>
            <person name="Scheffler J.A."/>
            <person name="Scheffler B.E."/>
            <person name="Wendel J.F."/>
        </authorList>
    </citation>
    <scope>NUCLEOTIDE SEQUENCE [LARGE SCALE GENOMIC DNA]</scope>
    <source>
        <strain evidence="1">5</strain>
        <tissue evidence="1">Leaf</tissue>
    </source>
</reference>
<dbReference type="OrthoDB" id="977396at2759"/>
<keyword evidence="2" id="KW-1185">Reference proteome</keyword>
<gene>
    <name evidence="1" type="ORF">Gogos_000821</name>
</gene>
<organism evidence="1 2">
    <name type="scientific">Gossypium gossypioides</name>
    <name type="common">Mexican cotton</name>
    <name type="synonym">Selera gossypioides</name>
    <dbReference type="NCBI Taxonomy" id="34282"/>
    <lineage>
        <taxon>Eukaryota</taxon>
        <taxon>Viridiplantae</taxon>
        <taxon>Streptophyta</taxon>
        <taxon>Embryophyta</taxon>
        <taxon>Tracheophyta</taxon>
        <taxon>Spermatophyta</taxon>
        <taxon>Magnoliopsida</taxon>
        <taxon>eudicotyledons</taxon>
        <taxon>Gunneridae</taxon>
        <taxon>Pentapetalae</taxon>
        <taxon>rosids</taxon>
        <taxon>malvids</taxon>
        <taxon>Malvales</taxon>
        <taxon>Malvaceae</taxon>
        <taxon>Malvoideae</taxon>
        <taxon>Gossypium</taxon>
    </lineage>
</organism>
<feature type="non-terminal residue" evidence="1">
    <location>
        <position position="1"/>
    </location>
</feature>
<protein>
    <submittedName>
        <fullName evidence="1">Uncharacterized protein</fullName>
    </submittedName>
</protein>
<name>A0A7J9CTY8_GOSGO</name>
<dbReference type="AlphaFoldDB" id="A0A7J9CTY8"/>
<sequence length="64" mass="7369">ARGQYRPGVLVGAETHQQIHREVETRDAHIPSSMWRVYHQFRGRAITIGIAGGWVYTHRVRSIC</sequence>
<evidence type="ECO:0000313" key="2">
    <source>
        <dbReference type="Proteomes" id="UP000593579"/>
    </source>
</evidence>